<evidence type="ECO:0000256" key="1">
    <source>
        <dbReference type="ARBA" id="ARBA00022450"/>
    </source>
</evidence>
<dbReference type="InterPro" id="IPR020806">
    <property type="entry name" value="PKS_PP-bd"/>
</dbReference>
<dbReference type="InterPro" id="IPR045851">
    <property type="entry name" value="AMP-bd_C_sf"/>
</dbReference>
<keyword evidence="6" id="KW-1185">Reference proteome</keyword>
<dbReference type="Gene3D" id="1.10.1200.10">
    <property type="entry name" value="ACP-like"/>
    <property type="match status" value="1"/>
</dbReference>
<dbReference type="PROSITE" id="PS50075">
    <property type="entry name" value="CARRIER"/>
    <property type="match status" value="1"/>
</dbReference>
<feature type="region of interest" description="Disordered" evidence="3">
    <location>
        <begin position="1"/>
        <end position="39"/>
    </location>
</feature>
<organism evidence="5 6">
    <name type="scientific">Streptomyces rutgersensis</name>
    <dbReference type="NCBI Taxonomy" id="53451"/>
    <lineage>
        <taxon>Bacteria</taxon>
        <taxon>Bacillati</taxon>
        <taxon>Actinomycetota</taxon>
        <taxon>Actinomycetes</taxon>
        <taxon>Kitasatosporales</taxon>
        <taxon>Streptomycetaceae</taxon>
        <taxon>Streptomyces</taxon>
        <taxon>Streptomyces diastaticus group</taxon>
    </lineage>
</organism>
<reference evidence="6" key="1">
    <citation type="submission" date="2019-10" db="EMBL/GenBank/DDBJ databases">
        <title>Antimicrobial potential of Antarctic Bacteria.</title>
        <authorList>
            <person name="Benaud N."/>
            <person name="Edwards R.J."/>
            <person name="Ferrari B.C."/>
        </authorList>
    </citation>
    <scope>NUCLEOTIDE SEQUENCE [LARGE SCALE GENOMIC DNA]</scope>
    <source>
        <strain evidence="6">NBH77</strain>
    </source>
</reference>
<dbReference type="Pfam" id="PF13193">
    <property type="entry name" value="AMP-binding_C"/>
    <property type="match status" value="1"/>
</dbReference>
<sequence length="665" mass="70520">MGPDVHPGQLPGHRAHPAPLGPVRHRRPGGRDGGHRWRGRGVVSDRCLHEIFADRVREAPDRTAVTAPDGDLTYAGLDARAGALAARLADAGVEPGTLVGLCAERGCDLVVGMLGILMAGAAYVPLDPDYPPARLGHLLDDTKVPVVVATESGARALPHGTPARVLPIAAPEGGGGAPARARVAVRDDSLAYVIHTSGSTGRPKGVLVEHRSVVRLFDSSAGLFGFGPEDVWALFHSVSFDFSVWEIWGALLHGGRLVVVPQRTTRLPAELLALLAAEQVTVLSQTPSAFRQLAAADEAAGPPADGGTALRLVVLGGERLDVRDVAGWLERHGDERPRLVNMYGITETCVHVTHRRLREADLRRPEHSPIGVPLPHLGVWLADDEGRPVPDGRPGEIMVCGPGVARGYLDRPESTAERFVTRSPDGGPAVRAYRSGDLAVRTAEGELRYLGRDDDQLKVRGYRIEPREVEECLLGHPSVAAVVVVDRDHGGGDLRLAAFVVPRSETGEADREALPEQLAELAGAALPRHLRPSEYRVTDALPLTPQGKTDRAALRLLPALGPAPAKRPANGAEGTRAAVTAVVGEVLGGSRSPGPDTDLFEVGATSLAFVRIIAGVNERFGLELTGSELDGEATISRITACVEQRTAHRADGTSPAHDDIAEERK</sequence>
<evidence type="ECO:0000313" key="5">
    <source>
        <dbReference type="EMBL" id="QNE84391.1"/>
    </source>
</evidence>
<evidence type="ECO:0000256" key="2">
    <source>
        <dbReference type="ARBA" id="ARBA00022553"/>
    </source>
</evidence>
<evidence type="ECO:0000256" key="3">
    <source>
        <dbReference type="SAM" id="MobiDB-lite"/>
    </source>
</evidence>
<dbReference type="InterPro" id="IPR000873">
    <property type="entry name" value="AMP-dep_synth/lig_dom"/>
</dbReference>
<accession>A0ABX6RV68</accession>
<evidence type="ECO:0000259" key="4">
    <source>
        <dbReference type="PROSITE" id="PS50075"/>
    </source>
</evidence>
<dbReference type="Proteomes" id="UP000515764">
    <property type="component" value="Chromosome"/>
</dbReference>
<gene>
    <name evidence="5" type="ORF">F0345_27500</name>
</gene>
<proteinExistence type="predicted"/>
<dbReference type="PANTHER" id="PTHR45527">
    <property type="entry name" value="NONRIBOSOMAL PEPTIDE SYNTHETASE"/>
    <property type="match status" value="1"/>
</dbReference>
<dbReference type="InterPro" id="IPR042099">
    <property type="entry name" value="ANL_N_sf"/>
</dbReference>
<keyword evidence="1" id="KW-0596">Phosphopantetheine</keyword>
<dbReference type="Pfam" id="PF00501">
    <property type="entry name" value="AMP-binding"/>
    <property type="match status" value="1"/>
</dbReference>
<dbReference type="PROSITE" id="PS00455">
    <property type="entry name" value="AMP_BINDING"/>
    <property type="match status" value="1"/>
</dbReference>
<dbReference type="Pfam" id="PF00550">
    <property type="entry name" value="PP-binding"/>
    <property type="match status" value="1"/>
</dbReference>
<dbReference type="NCBIfam" id="TIGR01733">
    <property type="entry name" value="AA-adenyl-dom"/>
    <property type="match status" value="1"/>
</dbReference>
<dbReference type="InterPro" id="IPR009081">
    <property type="entry name" value="PP-bd_ACP"/>
</dbReference>
<evidence type="ECO:0000313" key="6">
    <source>
        <dbReference type="Proteomes" id="UP000515764"/>
    </source>
</evidence>
<dbReference type="Gene3D" id="3.30.300.30">
    <property type="match status" value="1"/>
</dbReference>
<dbReference type="Gene3D" id="3.40.50.12780">
    <property type="entry name" value="N-terminal domain of ligase-like"/>
    <property type="match status" value="1"/>
</dbReference>
<dbReference type="InterPro" id="IPR025110">
    <property type="entry name" value="AMP-bd_C"/>
</dbReference>
<feature type="domain" description="Carrier" evidence="4">
    <location>
        <begin position="570"/>
        <end position="646"/>
    </location>
</feature>
<dbReference type="SUPFAM" id="SSF56801">
    <property type="entry name" value="Acetyl-CoA synthetase-like"/>
    <property type="match status" value="1"/>
</dbReference>
<dbReference type="SMART" id="SM00823">
    <property type="entry name" value="PKS_PP"/>
    <property type="match status" value="1"/>
</dbReference>
<dbReference type="EMBL" id="CP045704">
    <property type="protein sequence ID" value="QNE84391.1"/>
    <property type="molecule type" value="Genomic_DNA"/>
</dbReference>
<protein>
    <submittedName>
        <fullName evidence="5">Amino acid adenylation domain-containing protein</fullName>
    </submittedName>
</protein>
<dbReference type="InterPro" id="IPR036736">
    <property type="entry name" value="ACP-like_sf"/>
</dbReference>
<dbReference type="InterPro" id="IPR020845">
    <property type="entry name" value="AMP-binding_CS"/>
</dbReference>
<keyword evidence="2" id="KW-0597">Phosphoprotein</keyword>
<dbReference type="SUPFAM" id="SSF47336">
    <property type="entry name" value="ACP-like"/>
    <property type="match status" value="1"/>
</dbReference>
<dbReference type="InterPro" id="IPR010071">
    <property type="entry name" value="AA_adenyl_dom"/>
</dbReference>
<feature type="region of interest" description="Disordered" evidence="3">
    <location>
        <begin position="646"/>
        <end position="665"/>
    </location>
</feature>
<name>A0ABX6RV68_9ACTN</name>
<dbReference type="PANTHER" id="PTHR45527:SF1">
    <property type="entry name" value="FATTY ACID SYNTHASE"/>
    <property type="match status" value="1"/>
</dbReference>